<keyword evidence="3" id="KW-1185">Reference proteome</keyword>
<keyword evidence="1" id="KW-0732">Signal</keyword>
<evidence type="ECO:0000313" key="2">
    <source>
        <dbReference type="EMBL" id="RNA11648.1"/>
    </source>
</evidence>
<sequence>MHKYKKLAVIFLGLPRLCLSETNNKCSLTLVAARKVLELLQLVKRQLPYFSKKKKTLPFSFIKGKTSRFYIFKASFS</sequence>
<comment type="caution">
    <text evidence="2">The sequence shown here is derived from an EMBL/GenBank/DDBJ whole genome shotgun (WGS) entry which is preliminary data.</text>
</comment>
<accession>A0A3M7QL10</accession>
<gene>
    <name evidence="2" type="ORF">BpHYR1_009334</name>
</gene>
<dbReference type="AlphaFoldDB" id="A0A3M7QL10"/>
<feature type="signal peptide" evidence="1">
    <location>
        <begin position="1"/>
        <end position="20"/>
    </location>
</feature>
<name>A0A3M7QL10_BRAPC</name>
<feature type="chain" id="PRO_5017923441" description="Secreted protein" evidence="1">
    <location>
        <begin position="21"/>
        <end position="77"/>
    </location>
</feature>
<dbReference type="EMBL" id="REGN01005898">
    <property type="protein sequence ID" value="RNA11648.1"/>
    <property type="molecule type" value="Genomic_DNA"/>
</dbReference>
<protein>
    <recommendedName>
        <fullName evidence="4">Secreted protein</fullName>
    </recommendedName>
</protein>
<proteinExistence type="predicted"/>
<evidence type="ECO:0008006" key="4">
    <source>
        <dbReference type="Google" id="ProtNLM"/>
    </source>
</evidence>
<evidence type="ECO:0000256" key="1">
    <source>
        <dbReference type="SAM" id="SignalP"/>
    </source>
</evidence>
<dbReference type="Proteomes" id="UP000276133">
    <property type="component" value="Unassembled WGS sequence"/>
</dbReference>
<organism evidence="2 3">
    <name type="scientific">Brachionus plicatilis</name>
    <name type="common">Marine rotifer</name>
    <name type="synonym">Brachionus muelleri</name>
    <dbReference type="NCBI Taxonomy" id="10195"/>
    <lineage>
        <taxon>Eukaryota</taxon>
        <taxon>Metazoa</taxon>
        <taxon>Spiralia</taxon>
        <taxon>Gnathifera</taxon>
        <taxon>Rotifera</taxon>
        <taxon>Eurotatoria</taxon>
        <taxon>Monogononta</taxon>
        <taxon>Pseudotrocha</taxon>
        <taxon>Ploima</taxon>
        <taxon>Brachionidae</taxon>
        <taxon>Brachionus</taxon>
    </lineage>
</organism>
<evidence type="ECO:0000313" key="3">
    <source>
        <dbReference type="Proteomes" id="UP000276133"/>
    </source>
</evidence>
<reference evidence="2 3" key="1">
    <citation type="journal article" date="2018" name="Sci. Rep.">
        <title>Genomic signatures of local adaptation to the degree of environmental predictability in rotifers.</title>
        <authorList>
            <person name="Franch-Gras L."/>
            <person name="Hahn C."/>
            <person name="Garcia-Roger E.M."/>
            <person name="Carmona M.J."/>
            <person name="Serra M."/>
            <person name="Gomez A."/>
        </authorList>
    </citation>
    <scope>NUCLEOTIDE SEQUENCE [LARGE SCALE GENOMIC DNA]</scope>
    <source>
        <strain evidence="2">HYR1</strain>
    </source>
</reference>